<dbReference type="OrthoDB" id="9790266at2"/>
<dbReference type="GO" id="GO:0016020">
    <property type="term" value="C:membrane"/>
    <property type="evidence" value="ECO:0007669"/>
    <property type="project" value="TreeGrafter"/>
</dbReference>
<gene>
    <name evidence="4" type="ORF">SAMN02745887_01042</name>
</gene>
<dbReference type="STRING" id="1121279.SAMN02745887_01042"/>
<dbReference type="InterPro" id="IPR020904">
    <property type="entry name" value="Sc_DH/Rdtase_CS"/>
</dbReference>
<sequence length="266" mass="28446">MGKPAFDGQRIWITGASSGIGEALAYALAGQGARLVLSARRVAELERVRAACAKPEQHLVYPLDMAVPDSFAAAVQALEAQHGPIDVLILNAGIAQRSWARDTSVAVDRQLMTINFLGPIALSKALLPSMLVRGQGRLVVISSVMGKVGTPRRTGYAASKHALHGYFDSLRAELAGSGILIQLVCPGFIHTQLPHAALLGDGSPQGHADALPRQGLAAARCAQQIVRGLARGRDEFCVGGAERHAAWLGRWFPGLYRWLLRRVRIS</sequence>
<evidence type="ECO:0000313" key="5">
    <source>
        <dbReference type="Proteomes" id="UP000186513"/>
    </source>
</evidence>
<accession>A0A1K2HB28</accession>
<organism evidence="4 5">
    <name type="scientific">Chitinimonas taiwanensis DSM 18899</name>
    <dbReference type="NCBI Taxonomy" id="1121279"/>
    <lineage>
        <taxon>Bacteria</taxon>
        <taxon>Pseudomonadati</taxon>
        <taxon>Pseudomonadota</taxon>
        <taxon>Betaproteobacteria</taxon>
        <taxon>Neisseriales</taxon>
        <taxon>Chitinibacteraceae</taxon>
        <taxon>Chitinimonas</taxon>
    </lineage>
</organism>
<dbReference type="SUPFAM" id="SSF51735">
    <property type="entry name" value="NAD(P)-binding Rossmann-fold domains"/>
    <property type="match status" value="1"/>
</dbReference>
<keyword evidence="5" id="KW-1185">Reference proteome</keyword>
<dbReference type="GO" id="GO:0016491">
    <property type="term" value="F:oxidoreductase activity"/>
    <property type="evidence" value="ECO:0007669"/>
    <property type="project" value="UniProtKB-KW"/>
</dbReference>
<evidence type="ECO:0000256" key="3">
    <source>
        <dbReference type="RuleBase" id="RU000363"/>
    </source>
</evidence>
<evidence type="ECO:0000256" key="1">
    <source>
        <dbReference type="ARBA" id="ARBA00006484"/>
    </source>
</evidence>
<dbReference type="Proteomes" id="UP000186513">
    <property type="component" value="Unassembled WGS sequence"/>
</dbReference>
<keyword evidence="2" id="KW-0560">Oxidoreductase</keyword>
<dbReference type="InterPro" id="IPR036291">
    <property type="entry name" value="NAD(P)-bd_dom_sf"/>
</dbReference>
<comment type="similarity">
    <text evidence="1 3">Belongs to the short-chain dehydrogenases/reductases (SDR) family.</text>
</comment>
<dbReference type="EMBL" id="FPKR01000003">
    <property type="protein sequence ID" value="SFZ73935.1"/>
    <property type="molecule type" value="Genomic_DNA"/>
</dbReference>
<dbReference type="RefSeq" id="WP_072427565.1">
    <property type="nucleotide sequence ID" value="NZ_FPKR01000003.1"/>
</dbReference>
<dbReference type="Pfam" id="PF00106">
    <property type="entry name" value="adh_short"/>
    <property type="match status" value="1"/>
</dbReference>
<dbReference type="InterPro" id="IPR002347">
    <property type="entry name" value="SDR_fam"/>
</dbReference>
<evidence type="ECO:0000313" key="4">
    <source>
        <dbReference type="EMBL" id="SFZ73935.1"/>
    </source>
</evidence>
<dbReference type="PANTHER" id="PTHR44196">
    <property type="entry name" value="DEHYDROGENASE/REDUCTASE SDR FAMILY MEMBER 7B"/>
    <property type="match status" value="1"/>
</dbReference>
<dbReference type="PANTHER" id="PTHR44196:SF1">
    <property type="entry name" value="DEHYDROGENASE_REDUCTASE SDR FAMILY MEMBER 7B"/>
    <property type="match status" value="1"/>
</dbReference>
<dbReference type="NCBIfam" id="NF004825">
    <property type="entry name" value="PRK06181.1"/>
    <property type="match status" value="1"/>
</dbReference>
<dbReference type="PRINTS" id="PR00081">
    <property type="entry name" value="GDHRDH"/>
</dbReference>
<dbReference type="PROSITE" id="PS00061">
    <property type="entry name" value="ADH_SHORT"/>
    <property type="match status" value="1"/>
</dbReference>
<protein>
    <submittedName>
        <fullName evidence="4">Short-chain dehydrogenase</fullName>
    </submittedName>
</protein>
<proteinExistence type="inferred from homology"/>
<dbReference type="AlphaFoldDB" id="A0A1K2HB28"/>
<dbReference type="CDD" id="cd05332">
    <property type="entry name" value="11beta-HSD1_like_SDR_c"/>
    <property type="match status" value="1"/>
</dbReference>
<name>A0A1K2HB28_9NEIS</name>
<reference evidence="4 5" key="1">
    <citation type="submission" date="2016-11" db="EMBL/GenBank/DDBJ databases">
        <authorList>
            <person name="Jaros S."/>
            <person name="Januszkiewicz K."/>
            <person name="Wedrychowicz H."/>
        </authorList>
    </citation>
    <scope>NUCLEOTIDE SEQUENCE [LARGE SCALE GENOMIC DNA]</scope>
    <source>
        <strain evidence="4 5">DSM 18899</strain>
    </source>
</reference>
<dbReference type="Gene3D" id="3.40.50.720">
    <property type="entry name" value="NAD(P)-binding Rossmann-like Domain"/>
    <property type="match status" value="1"/>
</dbReference>
<evidence type="ECO:0000256" key="2">
    <source>
        <dbReference type="ARBA" id="ARBA00023002"/>
    </source>
</evidence>
<dbReference type="PRINTS" id="PR00080">
    <property type="entry name" value="SDRFAMILY"/>
</dbReference>